<organism evidence="3 4">
    <name type="scientific">Galactobacter valiniphilus</name>
    <dbReference type="NCBI Taxonomy" id="2676122"/>
    <lineage>
        <taxon>Bacteria</taxon>
        <taxon>Bacillati</taxon>
        <taxon>Actinomycetota</taxon>
        <taxon>Actinomycetes</taxon>
        <taxon>Micrococcales</taxon>
        <taxon>Micrococcaceae</taxon>
        <taxon>Galactobacter</taxon>
    </lineage>
</organism>
<gene>
    <name evidence="3" type="ORF">DWB68_11635</name>
</gene>
<reference evidence="3 4" key="1">
    <citation type="submission" date="2018-07" db="EMBL/GenBank/DDBJ databases">
        <title>Arthrobacter sp. nov., isolated from raw cow's milk with high bacterial count.</title>
        <authorList>
            <person name="Hahne J."/>
            <person name="Isele D."/>
            <person name="Lipski A."/>
        </authorList>
    </citation>
    <scope>NUCLEOTIDE SEQUENCE [LARGE SCALE GENOMIC DNA]</scope>
    <source>
        <strain evidence="3 4">JZ R-35</strain>
    </source>
</reference>
<keyword evidence="4" id="KW-1185">Reference proteome</keyword>
<dbReference type="InterPro" id="IPR029050">
    <property type="entry name" value="Immunoprotect_excell_Ig-like"/>
</dbReference>
<evidence type="ECO:0008006" key="5">
    <source>
        <dbReference type="Google" id="ProtNLM"/>
    </source>
</evidence>
<evidence type="ECO:0000313" key="3">
    <source>
        <dbReference type="EMBL" id="RII41595.1"/>
    </source>
</evidence>
<keyword evidence="1" id="KW-0732">Signal</keyword>
<evidence type="ECO:0000313" key="4">
    <source>
        <dbReference type="Proteomes" id="UP000265419"/>
    </source>
</evidence>
<dbReference type="EMBL" id="QQXK01000024">
    <property type="protein sequence ID" value="RII41595.1"/>
    <property type="molecule type" value="Genomic_DNA"/>
</dbReference>
<dbReference type="AlphaFoldDB" id="A0A399J7S7"/>
<comment type="caution">
    <text evidence="3">The sequence shown here is derived from an EMBL/GenBank/DDBJ whole genome shotgun (WGS) entry which is preliminary data.</text>
</comment>
<protein>
    <recommendedName>
        <fullName evidence="5">DUF4352 domain-containing protein</fullName>
    </recommendedName>
</protein>
<evidence type="ECO:0000256" key="1">
    <source>
        <dbReference type="ARBA" id="ARBA00022729"/>
    </source>
</evidence>
<accession>A0A399J7S7</accession>
<dbReference type="Gene3D" id="2.60.40.1240">
    <property type="match status" value="1"/>
</dbReference>
<evidence type="ECO:0000256" key="2">
    <source>
        <dbReference type="SAM" id="MobiDB-lite"/>
    </source>
</evidence>
<sequence length="186" mass="19503">MVAALALTVTACSTVEPADSSAPPAVVSSPTPTEQSLEAEPPASSSSVAEPSSETASPAQSEDVVFGQTASWQDGISVVLSKPRKFTPNEYAAGVEGKKHVVLDVTLTNGTAEKFDPTSFHLAAQSGDGEASQIFDSASGVGEYPQTQLRAGKSVKWKIAFSVEDYNDLAVDVTPDFDHDTQMFTF</sequence>
<feature type="compositionally biased region" description="Low complexity" evidence="2">
    <location>
        <begin position="20"/>
        <end position="62"/>
    </location>
</feature>
<name>A0A399J7S7_9MICC</name>
<feature type="region of interest" description="Disordered" evidence="2">
    <location>
        <begin position="14"/>
        <end position="63"/>
    </location>
</feature>
<dbReference type="Proteomes" id="UP000265419">
    <property type="component" value="Unassembled WGS sequence"/>
</dbReference>
<proteinExistence type="predicted"/>